<feature type="signal peptide" evidence="2">
    <location>
        <begin position="1"/>
        <end position="21"/>
    </location>
</feature>
<dbReference type="Proteomes" id="UP001148786">
    <property type="component" value="Unassembled WGS sequence"/>
</dbReference>
<feature type="chain" id="PRO_5040921221" evidence="2">
    <location>
        <begin position="22"/>
        <end position="128"/>
    </location>
</feature>
<feature type="compositionally biased region" description="Low complexity" evidence="1">
    <location>
        <begin position="65"/>
        <end position="74"/>
    </location>
</feature>
<protein>
    <submittedName>
        <fullName evidence="3">Uncharacterized protein</fullName>
    </submittedName>
</protein>
<sequence>MPALATFVVPWLVRLSPLSSPLSPSARSRIWRTTSSMLANNLTQLHKPPWSLPPLNIARPEKNTPPDFTTNPPTLRNSVFCQQAPRNAELVGLVQAQDPANDPDLFFDPALRATVTRGSQANTAPFAG</sequence>
<name>A0A9W8MT49_9AGAR</name>
<reference evidence="3" key="1">
    <citation type="submission" date="2022-07" db="EMBL/GenBank/DDBJ databases">
        <title>Genome Sequence of Agrocybe chaxingu.</title>
        <authorList>
            <person name="Buettner E."/>
        </authorList>
    </citation>
    <scope>NUCLEOTIDE SEQUENCE</scope>
    <source>
        <strain evidence="3">MP-N11</strain>
    </source>
</reference>
<dbReference type="EMBL" id="JANKHO010001636">
    <property type="protein sequence ID" value="KAJ3500260.1"/>
    <property type="molecule type" value="Genomic_DNA"/>
</dbReference>
<evidence type="ECO:0000313" key="3">
    <source>
        <dbReference type="EMBL" id="KAJ3500260.1"/>
    </source>
</evidence>
<dbReference type="OrthoDB" id="2507450at2759"/>
<evidence type="ECO:0000313" key="4">
    <source>
        <dbReference type="Proteomes" id="UP001148786"/>
    </source>
</evidence>
<accession>A0A9W8MT49</accession>
<feature type="region of interest" description="Disordered" evidence="1">
    <location>
        <begin position="49"/>
        <end position="74"/>
    </location>
</feature>
<gene>
    <name evidence="3" type="ORF">NLJ89_g9876</name>
</gene>
<proteinExistence type="predicted"/>
<keyword evidence="4" id="KW-1185">Reference proteome</keyword>
<evidence type="ECO:0000256" key="1">
    <source>
        <dbReference type="SAM" id="MobiDB-lite"/>
    </source>
</evidence>
<keyword evidence="2" id="KW-0732">Signal</keyword>
<dbReference type="AlphaFoldDB" id="A0A9W8MT49"/>
<organism evidence="3 4">
    <name type="scientific">Agrocybe chaxingu</name>
    <dbReference type="NCBI Taxonomy" id="84603"/>
    <lineage>
        <taxon>Eukaryota</taxon>
        <taxon>Fungi</taxon>
        <taxon>Dikarya</taxon>
        <taxon>Basidiomycota</taxon>
        <taxon>Agaricomycotina</taxon>
        <taxon>Agaricomycetes</taxon>
        <taxon>Agaricomycetidae</taxon>
        <taxon>Agaricales</taxon>
        <taxon>Agaricineae</taxon>
        <taxon>Strophariaceae</taxon>
        <taxon>Agrocybe</taxon>
    </lineage>
</organism>
<comment type="caution">
    <text evidence="3">The sequence shown here is derived from an EMBL/GenBank/DDBJ whole genome shotgun (WGS) entry which is preliminary data.</text>
</comment>
<evidence type="ECO:0000256" key="2">
    <source>
        <dbReference type="SAM" id="SignalP"/>
    </source>
</evidence>